<keyword evidence="4" id="KW-0238">DNA-binding</keyword>
<name>A0A223VZR9_9CAUD</name>
<feature type="binding site" evidence="4">
    <location>
        <position position="203"/>
    </location>
    <ligand>
        <name>ATP</name>
        <dbReference type="ChEBI" id="CHEBI:30616"/>
    </ligand>
</feature>
<dbReference type="CDD" id="cd00009">
    <property type="entry name" value="AAA"/>
    <property type="match status" value="1"/>
</dbReference>
<protein>
    <recommendedName>
        <fullName evidence="4">Sliding-clamp-loader large subunit</fullName>
        <ecNumber evidence="4">3.6.4.-</ecNumber>
    </recommendedName>
    <alternativeName>
        <fullName evidence="4">Clamp loader gp44 subunit</fullName>
    </alternativeName>
</protein>
<evidence type="ECO:0000313" key="6">
    <source>
        <dbReference type="EMBL" id="ASV44660.2"/>
    </source>
</evidence>
<dbReference type="InterPro" id="IPR003593">
    <property type="entry name" value="AAA+_ATPase"/>
</dbReference>
<evidence type="ECO:0000313" key="7">
    <source>
        <dbReference type="Proteomes" id="UP000226396"/>
    </source>
</evidence>
<comment type="similarity">
    <text evidence="4">Belongs to the Tevenvirinae sliding-clamp-loader large subunit family.</text>
</comment>
<dbReference type="GO" id="GO:0039693">
    <property type="term" value="P:viral DNA genome replication"/>
    <property type="evidence" value="ECO:0007669"/>
    <property type="project" value="UniProtKB-UniRule"/>
</dbReference>
<dbReference type="GO" id="GO:0003689">
    <property type="term" value="F:DNA clamp loader activity"/>
    <property type="evidence" value="ECO:0007669"/>
    <property type="project" value="UniProtKB-UniRule"/>
</dbReference>
<dbReference type="InterPro" id="IPR050238">
    <property type="entry name" value="DNA_Rep/Repair_Clamp_Loader"/>
</dbReference>
<reference evidence="6 7" key="1">
    <citation type="submission" date="2017-06" db="EMBL/GenBank/DDBJ databases">
        <authorList>
            <person name="Kim H.J."/>
            <person name="Triplett B.A."/>
        </authorList>
    </citation>
    <scope>NUCLEOTIDE SEQUENCE [LARGE SCALE GENOMIC DNA]</scope>
</reference>
<dbReference type="Proteomes" id="UP000226396">
    <property type="component" value="Segment"/>
</dbReference>
<dbReference type="GO" id="GO:0003677">
    <property type="term" value="F:DNA binding"/>
    <property type="evidence" value="ECO:0007669"/>
    <property type="project" value="UniProtKB-UniRule"/>
</dbReference>
<proteinExistence type="inferred from homology"/>
<feature type="binding site" evidence="4">
    <location>
        <position position="25"/>
    </location>
    <ligand>
        <name>ATP</name>
        <dbReference type="ChEBI" id="CHEBI:30616"/>
    </ligand>
</feature>
<feature type="domain" description="AAA+ ATPase" evidence="5">
    <location>
        <begin position="42"/>
        <end position="162"/>
    </location>
</feature>
<comment type="caution">
    <text evidence="4">Lacks conserved residue(s) required for the propagation of feature annotation.</text>
</comment>
<dbReference type="RefSeq" id="YP_010662974.1">
    <property type="nucleotide sequence ID" value="NC_070890.1"/>
</dbReference>
<dbReference type="KEGG" id="vg:77938991"/>
<dbReference type="PANTHER" id="PTHR11669:SF20">
    <property type="entry name" value="REPLICATION FACTOR C SUBUNIT 4"/>
    <property type="match status" value="1"/>
</dbReference>
<accession>A0A223VZR9</accession>
<dbReference type="GO" id="GO:0006261">
    <property type="term" value="P:DNA-templated DNA replication"/>
    <property type="evidence" value="ECO:0007669"/>
    <property type="project" value="TreeGrafter"/>
</dbReference>
<organism evidence="6 7">
    <name type="scientific">Agrobacterium phage Atu_ph04</name>
    <dbReference type="NCBI Taxonomy" id="2024263"/>
    <lineage>
        <taxon>Viruses</taxon>
        <taxon>Duplodnaviria</taxon>
        <taxon>Heunggongvirae</taxon>
        <taxon>Uroviricota</taxon>
        <taxon>Caudoviricetes</taxon>
        <taxon>Pootjesviridae</taxon>
        <taxon>Rollinsvirus</taxon>
        <taxon>Rollinsvirus ph04</taxon>
    </lineage>
</organism>
<feature type="binding site" evidence="4">
    <location>
        <begin position="53"/>
        <end position="58"/>
    </location>
    <ligand>
        <name>ATP</name>
        <dbReference type="ChEBI" id="CHEBI:30616"/>
    </ligand>
</feature>
<dbReference type="SMART" id="SM00382">
    <property type="entry name" value="AAA"/>
    <property type="match status" value="1"/>
</dbReference>
<evidence type="ECO:0000256" key="1">
    <source>
        <dbReference type="ARBA" id="ARBA00022705"/>
    </source>
</evidence>
<sequence length="315" mass="35806">MNITNYANETIWFQRYRPRTFDEIIINETQLQEIKSLVETRKLSHLIIAGPPGTGKTTLAKVIIEALEADSIYINASAERGIDVIREKIVNYSATRSFDGNQKIVHLDEADRLTLDAQLALRAVMESYSTNTIFILTANYPDNIDDAIRSSRCIEIKFDTETNKSNLMARIAKRCVQILKSENVKFEPDALKEIIKAKYPDVRAIVQTLQKYGAKGSIDNSIIDQVKSTSFEAVIKDLKEKKFKNLVHHVMANIPDPSLFVNEFWRQSEKFVAPKSLPYLSVILDDAQERLLKVPNRQLTLVATLTKISAEVEFN</sequence>
<keyword evidence="1" id="KW-0235">DNA replication</keyword>
<dbReference type="Pfam" id="PF00004">
    <property type="entry name" value="AAA"/>
    <property type="match status" value="1"/>
</dbReference>
<keyword evidence="4" id="KW-1194">Viral DNA replication</keyword>
<evidence type="ECO:0000256" key="3">
    <source>
        <dbReference type="ARBA" id="ARBA00022840"/>
    </source>
</evidence>
<dbReference type="InterPro" id="IPR003959">
    <property type="entry name" value="ATPase_AAA_core"/>
</dbReference>
<dbReference type="PANTHER" id="PTHR11669">
    <property type="entry name" value="REPLICATION FACTOR C / DNA POLYMERASE III GAMMA-TAU SUBUNIT"/>
    <property type="match status" value="1"/>
</dbReference>
<dbReference type="GO" id="GO:0006281">
    <property type="term" value="P:DNA repair"/>
    <property type="evidence" value="ECO:0007669"/>
    <property type="project" value="TreeGrafter"/>
</dbReference>
<dbReference type="Gene3D" id="3.40.50.300">
    <property type="entry name" value="P-loop containing nucleotide triphosphate hydrolases"/>
    <property type="match status" value="1"/>
</dbReference>
<dbReference type="Gene3D" id="1.20.272.10">
    <property type="match status" value="1"/>
</dbReference>
<comment type="subunit">
    <text evidence="4">The sliding-clamp-loader consists of 4 large subunits and 1 small subunit. Interacts with the sliding clamp; this interaction allows the sliding-clamp-loader to open the sliding clamp. Part of the replicase complex that includes the DNA polymerase, the polymerase clamp, the clamp loader complex, the single-stranded DNA binding protein, the primase, the helicase and the helicase assembly factor.</text>
</comment>
<evidence type="ECO:0000256" key="4">
    <source>
        <dbReference type="HAMAP-Rule" id="MF_04162"/>
    </source>
</evidence>
<dbReference type="InterPro" id="IPR046388">
    <property type="entry name" value="T4_Clamp_Loader_L"/>
</dbReference>
<evidence type="ECO:0000256" key="2">
    <source>
        <dbReference type="ARBA" id="ARBA00022741"/>
    </source>
</evidence>
<dbReference type="InterPro" id="IPR048815">
    <property type="entry name" value="Gp44_lid"/>
</dbReference>
<dbReference type="GO" id="GO:0005524">
    <property type="term" value="F:ATP binding"/>
    <property type="evidence" value="ECO:0007669"/>
    <property type="project" value="UniProtKB-UniRule"/>
</dbReference>
<dbReference type="InterPro" id="IPR027417">
    <property type="entry name" value="P-loop_NTPase"/>
</dbReference>
<dbReference type="GeneID" id="77938991"/>
<dbReference type="Gene3D" id="1.10.8.60">
    <property type="match status" value="1"/>
</dbReference>
<dbReference type="EC" id="3.6.4.-" evidence="4"/>
<comment type="function">
    <text evidence="4">Forms the sliding-clamp-loader together with the small subunit. Functions as an ATPase enzyme. The clamp loader holds the clamp in an open conformation and places it onto the DNA. 4 ATP molecules must bind to the sliding-clamp-loader before the latter can open the sliding clamp. ATP hydrolysis triggers the detachment of the sliding clamp from the sliding-clamp-loader, freeing the sliding clamp to track along DNA.</text>
</comment>
<evidence type="ECO:0000259" key="5">
    <source>
        <dbReference type="SMART" id="SM00382"/>
    </source>
</evidence>
<dbReference type="HAMAP" id="MF_04162">
    <property type="entry name" value="T4_Clamp_Loader_L"/>
    <property type="match status" value="1"/>
</dbReference>
<dbReference type="EMBL" id="MF403007">
    <property type="protein sequence ID" value="ASV44660.2"/>
    <property type="molecule type" value="Genomic_DNA"/>
</dbReference>
<dbReference type="SUPFAM" id="SSF52540">
    <property type="entry name" value="P-loop containing nucleoside triphosphate hydrolases"/>
    <property type="match status" value="1"/>
</dbReference>
<dbReference type="Pfam" id="PF21328">
    <property type="entry name" value="Gp44_lid"/>
    <property type="match status" value="1"/>
</dbReference>
<dbReference type="GO" id="GO:0016887">
    <property type="term" value="F:ATP hydrolysis activity"/>
    <property type="evidence" value="ECO:0007669"/>
    <property type="project" value="UniProtKB-UniRule"/>
</dbReference>
<keyword evidence="4" id="KW-0378">Hydrolase</keyword>
<keyword evidence="2 4" id="KW-0547">Nucleotide-binding</keyword>
<keyword evidence="7" id="KW-1185">Reference proteome</keyword>
<keyword evidence="3 4" id="KW-0067">ATP-binding</keyword>